<evidence type="ECO:0000259" key="9">
    <source>
        <dbReference type="PROSITE" id="PS50929"/>
    </source>
</evidence>
<evidence type="ECO:0000256" key="5">
    <source>
        <dbReference type="ARBA" id="ARBA00022989"/>
    </source>
</evidence>
<protein>
    <recommendedName>
        <fullName evidence="12">ABC transporter ATP-binding protein</fullName>
    </recommendedName>
</protein>
<gene>
    <name evidence="10" type="ORF">AMQ84_17870</name>
</gene>
<proteinExistence type="predicted"/>
<accession>A0A132TVV0</accession>
<dbReference type="InterPro" id="IPR036640">
    <property type="entry name" value="ABC1_TM_sf"/>
</dbReference>
<evidence type="ECO:0000313" key="11">
    <source>
        <dbReference type="Proteomes" id="UP000070475"/>
    </source>
</evidence>
<feature type="transmembrane region" description="Helical" evidence="7">
    <location>
        <begin position="140"/>
        <end position="166"/>
    </location>
</feature>
<dbReference type="GO" id="GO:0016887">
    <property type="term" value="F:ATP hydrolysis activity"/>
    <property type="evidence" value="ECO:0007669"/>
    <property type="project" value="InterPro"/>
</dbReference>
<evidence type="ECO:0008006" key="12">
    <source>
        <dbReference type="Google" id="ProtNLM"/>
    </source>
</evidence>
<feature type="transmembrane region" description="Helical" evidence="7">
    <location>
        <begin position="28"/>
        <end position="48"/>
    </location>
</feature>
<dbReference type="PATRIC" id="fig|483937.3.peg.1246"/>
<dbReference type="PANTHER" id="PTHR43394">
    <property type="entry name" value="ATP-DEPENDENT PERMEASE MDL1, MITOCHONDRIAL"/>
    <property type="match status" value="1"/>
</dbReference>
<dbReference type="GO" id="GO:0015421">
    <property type="term" value="F:ABC-type oligopeptide transporter activity"/>
    <property type="evidence" value="ECO:0007669"/>
    <property type="project" value="TreeGrafter"/>
</dbReference>
<keyword evidence="4" id="KW-0067">ATP-binding</keyword>
<dbReference type="InterPro" id="IPR003439">
    <property type="entry name" value="ABC_transporter-like_ATP-bd"/>
</dbReference>
<feature type="domain" description="ABC transmembrane type-1" evidence="9">
    <location>
        <begin position="32"/>
        <end position="310"/>
    </location>
</feature>
<name>A0A132TVV0_9BACL</name>
<dbReference type="GO" id="GO:0005524">
    <property type="term" value="F:ATP binding"/>
    <property type="evidence" value="ECO:0007669"/>
    <property type="project" value="UniProtKB-KW"/>
</dbReference>
<feature type="transmembrane region" description="Helical" evidence="7">
    <location>
        <begin position="260"/>
        <end position="280"/>
    </location>
</feature>
<keyword evidence="3" id="KW-0547">Nucleotide-binding</keyword>
<evidence type="ECO:0000256" key="3">
    <source>
        <dbReference type="ARBA" id="ARBA00022741"/>
    </source>
</evidence>
<dbReference type="Gene3D" id="1.20.1560.10">
    <property type="entry name" value="ABC transporter type 1, transmembrane domain"/>
    <property type="match status" value="1"/>
</dbReference>
<dbReference type="CDD" id="cd03228">
    <property type="entry name" value="ABCC_MRP_Like"/>
    <property type="match status" value="1"/>
</dbReference>
<evidence type="ECO:0000313" key="10">
    <source>
        <dbReference type="EMBL" id="KWX75488.1"/>
    </source>
</evidence>
<dbReference type="EMBL" id="LIRB01000135">
    <property type="protein sequence ID" value="KWX75488.1"/>
    <property type="molecule type" value="Genomic_DNA"/>
</dbReference>
<dbReference type="InterPro" id="IPR027417">
    <property type="entry name" value="P-loop_NTPase"/>
</dbReference>
<evidence type="ECO:0000256" key="6">
    <source>
        <dbReference type="ARBA" id="ARBA00023136"/>
    </source>
</evidence>
<reference evidence="10 11" key="1">
    <citation type="submission" date="2015-08" db="EMBL/GenBank/DDBJ databases">
        <title>Genomes of Paenibacillus riograndensis.</title>
        <authorList>
            <person name="Sant'Anna F.H."/>
            <person name="Souza R."/>
            <person name="Ambrosini A."/>
            <person name="Bach E."/>
            <person name="Fernandes G."/>
            <person name="Balsanelli E."/>
            <person name="Baura V.A."/>
            <person name="Pedrosa F.O."/>
            <person name="Souza E.M."/>
            <person name="Passaglia L."/>
        </authorList>
    </citation>
    <scope>NUCLEOTIDE SEQUENCE [LARGE SCALE GENOMIC DNA]</scope>
    <source>
        <strain evidence="10 11">CAS34</strain>
    </source>
</reference>
<dbReference type="SUPFAM" id="SSF90123">
    <property type="entry name" value="ABC transporter transmembrane region"/>
    <property type="match status" value="1"/>
</dbReference>
<dbReference type="SUPFAM" id="SSF52540">
    <property type="entry name" value="P-loop containing nucleoside triphosphate hydrolases"/>
    <property type="match status" value="1"/>
</dbReference>
<comment type="caution">
    <text evidence="10">The sequence shown here is derived from an EMBL/GenBank/DDBJ whole genome shotgun (WGS) entry which is preliminary data.</text>
</comment>
<evidence type="ECO:0000256" key="7">
    <source>
        <dbReference type="SAM" id="Phobius"/>
    </source>
</evidence>
<comment type="subcellular location">
    <subcellularLocation>
        <location evidence="1">Cell membrane</location>
        <topology evidence="1">Multi-pass membrane protein</topology>
    </subcellularLocation>
</comment>
<dbReference type="RefSeq" id="WP_060861458.1">
    <property type="nucleotide sequence ID" value="NZ_LIRB01000135.1"/>
</dbReference>
<keyword evidence="2 7" id="KW-0812">Transmembrane</keyword>
<dbReference type="PANTHER" id="PTHR43394:SF1">
    <property type="entry name" value="ATP-BINDING CASSETTE SUB-FAMILY B MEMBER 10, MITOCHONDRIAL"/>
    <property type="match status" value="1"/>
</dbReference>
<dbReference type="Pfam" id="PF00664">
    <property type="entry name" value="ABC_membrane"/>
    <property type="match status" value="1"/>
</dbReference>
<evidence type="ECO:0000256" key="4">
    <source>
        <dbReference type="ARBA" id="ARBA00022840"/>
    </source>
</evidence>
<keyword evidence="5 7" id="KW-1133">Transmembrane helix</keyword>
<dbReference type="PROSITE" id="PS50929">
    <property type="entry name" value="ABC_TM1F"/>
    <property type="match status" value="1"/>
</dbReference>
<sequence>MYKDKSKGFFNNGSRCLRYLFKLNPRTSYVYICIAFTQSISWVLQVLFMQKFFDSATKFSTNNINFGMVLFSLAGLALVYLFYHVMDGLGNCYEEIFGLGIGKHLNKMIFKRVDALNASEFENTSRLEFINKSVNGSSKLIWVGATLLDVVFYYTTYFVFMGWYLFNLKPALAVSIVIVFVPCVISQLVRVSTFKNLEEMSAPIRREQEYYERCLTDKEYFKETRLLGATSFFNDLYTSALNSLNRIVFMAQLKKNLINLVLNLITVTGYGTIIYMLFVSVMNKEISIGAFAAVLASIDSLYRFMNKLISERLAWATENIGSIENFLDFIEEPVTNNKIIPRPENFNIKLEGVSFKYPMTSKNALDNIDLTICNKQTLAIVGENGSGKTTLCRLIMGLYSPSEGEVFYGEVPAEKISNNKTSAIFQKYRQYNMTLRENVEISQTEKITDDAELASICENSGIHLESEVYKDGLNTMLGRDFGGIDLSGGQWQRVAIARGLFRDSDLIILDEPTAAIDPLEETRLYNDFSKICQDKTAIMVSHRLGSVKLADRIIVIKEGKIVQDGTHDELIVCDGEYRTMYESQKKWYS</sequence>
<dbReference type="AlphaFoldDB" id="A0A132TVV0"/>
<dbReference type="GO" id="GO:0005886">
    <property type="term" value="C:plasma membrane"/>
    <property type="evidence" value="ECO:0007669"/>
    <property type="project" value="UniProtKB-SubCell"/>
</dbReference>
<evidence type="ECO:0000259" key="8">
    <source>
        <dbReference type="PROSITE" id="PS50893"/>
    </source>
</evidence>
<dbReference type="InterPro" id="IPR003593">
    <property type="entry name" value="AAA+_ATPase"/>
</dbReference>
<dbReference type="PROSITE" id="PS00211">
    <property type="entry name" value="ABC_TRANSPORTER_1"/>
    <property type="match status" value="1"/>
</dbReference>
<dbReference type="Proteomes" id="UP000070475">
    <property type="component" value="Unassembled WGS sequence"/>
</dbReference>
<feature type="transmembrane region" description="Helical" evidence="7">
    <location>
        <begin position="172"/>
        <end position="191"/>
    </location>
</feature>
<evidence type="ECO:0000256" key="1">
    <source>
        <dbReference type="ARBA" id="ARBA00004651"/>
    </source>
</evidence>
<feature type="transmembrane region" description="Helical" evidence="7">
    <location>
        <begin position="64"/>
        <end position="83"/>
    </location>
</feature>
<dbReference type="PROSITE" id="PS50893">
    <property type="entry name" value="ABC_TRANSPORTER_2"/>
    <property type="match status" value="1"/>
</dbReference>
<dbReference type="Gene3D" id="3.40.50.300">
    <property type="entry name" value="P-loop containing nucleotide triphosphate hydrolases"/>
    <property type="match status" value="1"/>
</dbReference>
<organism evidence="10 11">
    <name type="scientific">Paenibacillus riograndensis</name>
    <dbReference type="NCBI Taxonomy" id="483937"/>
    <lineage>
        <taxon>Bacteria</taxon>
        <taxon>Bacillati</taxon>
        <taxon>Bacillota</taxon>
        <taxon>Bacilli</taxon>
        <taxon>Bacillales</taxon>
        <taxon>Paenibacillaceae</taxon>
        <taxon>Paenibacillus</taxon>
        <taxon>Paenibacillus sonchi group</taxon>
    </lineage>
</organism>
<dbReference type="InterPro" id="IPR039421">
    <property type="entry name" value="Type_1_exporter"/>
</dbReference>
<dbReference type="InterPro" id="IPR011527">
    <property type="entry name" value="ABC1_TM_dom"/>
</dbReference>
<dbReference type="InterPro" id="IPR017871">
    <property type="entry name" value="ABC_transporter-like_CS"/>
</dbReference>
<feature type="domain" description="ABC transporter" evidence="8">
    <location>
        <begin position="348"/>
        <end position="583"/>
    </location>
</feature>
<dbReference type="Pfam" id="PF00005">
    <property type="entry name" value="ABC_tran"/>
    <property type="match status" value="1"/>
</dbReference>
<keyword evidence="11" id="KW-1185">Reference proteome</keyword>
<dbReference type="SMART" id="SM00382">
    <property type="entry name" value="AAA"/>
    <property type="match status" value="1"/>
</dbReference>
<keyword evidence="6 7" id="KW-0472">Membrane</keyword>
<evidence type="ECO:0000256" key="2">
    <source>
        <dbReference type="ARBA" id="ARBA00022692"/>
    </source>
</evidence>